<dbReference type="KEGG" id="ptes:JQU52_05120"/>
<organism evidence="1 2">
    <name type="scientific">Paralysiella testudinis</name>
    <dbReference type="NCBI Taxonomy" id="2809020"/>
    <lineage>
        <taxon>Bacteria</taxon>
        <taxon>Pseudomonadati</taxon>
        <taxon>Pseudomonadota</taxon>
        <taxon>Betaproteobacteria</taxon>
        <taxon>Neisseriales</taxon>
        <taxon>Neisseriaceae</taxon>
        <taxon>Paralysiella</taxon>
    </lineage>
</organism>
<dbReference type="EMBL" id="CP069798">
    <property type="protein sequence ID" value="QRQ82766.1"/>
    <property type="molecule type" value="Genomic_DNA"/>
</dbReference>
<sequence>MKNILIPALLSLTITGCGALQKHHGINWHSPSPCPAPTAEQVDSSGRLSIQKGTVYKCQIQPYVSNMACVGITDADHADGVLCQNGEGASILFLFDQNGALKKHISNPTNPKRSSQP</sequence>
<dbReference type="RefSeq" id="WP_230340055.1">
    <property type="nucleotide sequence ID" value="NZ_CP069798.1"/>
</dbReference>
<proteinExistence type="predicted"/>
<dbReference type="PROSITE" id="PS51257">
    <property type="entry name" value="PROKAR_LIPOPROTEIN"/>
    <property type="match status" value="1"/>
</dbReference>
<protein>
    <recommendedName>
        <fullName evidence="3">Lipoprotein</fullName>
    </recommendedName>
</protein>
<dbReference type="AlphaFoldDB" id="A0A892ZM54"/>
<evidence type="ECO:0000313" key="1">
    <source>
        <dbReference type="EMBL" id="QRQ82766.1"/>
    </source>
</evidence>
<accession>A0A892ZM54</accession>
<reference evidence="1" key="1">
    <citation type="submission" date="2021-02" db="EMBL/GenBank/DDBJ databases">
        <title>Neisseriaceae sp. 26B isolated from the cloaca of a Common Toad-headed Turtle (Mesoclemmys nasuta).</title>
        <authorList>
            <person name="Spergser J."/>
            <person name="Busse H.-J."/>
        </authorList>
    </citation>
    <scope>NUCLEOTIDE SEQUENCE</scope>
    <source>
        <strain evidence="1">26B</strain>
    </source>
</reference>
<evidence type="ECO:0008006" key="3">
    <source>
        <dbReference type="Google" id="ProtNLM"/>
    </source>
</evidence>
<gene>
    <name evidence="1" type="ORF">JQU52_05120</name>
</gene>
<keyword evidence="2" id="KW-1185">Reference proteome</keyword>
<dbReference type="Proteomes" id="UP000653156">
    <property type="component" value="Chromosome"/>
</dbReference>
<evidence type="ECO:0000313" key="2">
    <source>
        <dbReference type="Proteomes" id="UP000653156"/>
    </source>
</evidence>
<name>A0A892ZM54_9NEIS</name>